<dbReference type="InterPro" id="IPR003362">
    <property type="entry name" value="Bact_transf"/>
</dbReference>
<feature type="domain" description="Bacterial sugar transferase" evidence="3">
    <location>
        <begin position="124"/>
        <end position="320"/>
    </location>
</feature>
<organism evidence="4 5">
    <name type="scientific">Edaphobacter acidisoli</name>
    <dbReference type="NCBI Taxonomy" id="2040573"/>
    <lineage>
        <taxon>Bacteria</taxon>
        <taxon>Pseudomonadati</taxon>
        <taxon>Acidobacteriota</taxon>
        <taxon>Terriglobia</taxon>
        <taxon>Terriglobales</taxon>
        <taxon>Acidobacteriaceae</taxon>
        <taxon>Edaphobacter</taxon>
    </lineage>
</organism>
<dbReference type="AlphaFoldDB" id="A0A916RKN0"/>
<keyword evidence="2" id="KW-0472">Membrane</keyword>
<gene>
    <name evidence="4" type="ORF">GCM10011507_09420</name>
</gene>
<dbReference type="EMBL" id="BMJB01000001">
    <property type="protein sequence ID" value="GGA59975.1"/>
    <property type="molecule type" value="Genomic_DNA"/>
</dbReference>
<dbReference type="Pfam" id="PF02397">
    <property type="entry name" value="Bac_transf"/>
    <property type="match status" value="1"/>
</dbReference>
<keyword evidence="5" id="KW-1185">Reference proteome</keyword>
<accession>A0A916RKN0</accession>
<dbReference type="GO" id="GO:0016780">
    <property type="term" value="F:phosphotransferase activity, for other substituted phosphate groups"/>
    <property type="evidence" value="ECO:0007669"/>
    <property type="project" value="TreeGrafter"/>
</dbReference>
<keyword evidence="2" id="KW-1133">Transmembrane helix</keyword>
<evidence type="ECO:0000313" key="5">
    <source>
        <dbReference type="Proteomes" id="UP000648801"/>
    </source>
</evidence>
<reference evidence="4" key="2">
    <citation type="submission" date="2020-09" db="EMBL/GenBank/DDBJ databases">
        <authorList>
            <person name="Sun Q."/>
            <person name="Zhou Y."/>
        </authorList>
    </citation>
    <scope>NUCLEOTIDE SEQUENCE</scope>
    <source>
        <strain evidence="4">CGMCC 1.15447</strain>
    </source>
</reference>
<comment type="similarity">
    <text evidence="1">Belongs to the bacterial sugar transferase family.</text>
</comment>
<sequence>MLALVSGADLDPKAGNSLIHEIVDAILACTRETDILGWYKSGQTLGLLMTEIGCADSATVSTLIRKVSDAVGRAASPDRICRLKLTFRVFPQDAAELPTDEFDVFLYPDISGGGCVDRRARTLKRAMDIAGSLMGIMAFLPVFMIVALLVKLTSRGPVFFSQKRVGQYGKEFNFYKFRTMLTGNDPQVHREYIAKLIAGGTDSSYEKGVYKITKDPRVTPVGRFLRRTSLDELPQFFNVLRNDMSLVGPRPPLPYEYERYRVWHRRRVLELKPGLTGLWQVKGRSRTTFDEMVRMDIQYANIRSLWMDIKILLQTPAAMFSGRGAC</sequence>
<evidence type="ECO:0000256" key="2">
    <source>
        <dbReference type="SAM" id="Phobius"/>
    </source>
</evidence>
<feature type="transmembrane region" description="Helical" evidence="2">
    <location>
        <begin position="129"/>
        <end position="150"/>
    </location>
</feature>
<dbReference type="RefSeq" id="WP_229668711.1">
    <property type="nucleotide sequence ID" value="NZ_BMJB01000001.1"/>
</dbReference>
<evidence type="ECO:0000256" key="1">
    <source>
        <dbReference type="ARBA" id="ARBA00006464"/>
    </source>
</evidence>
<dbReference type="Proteomes" id="UP000648801">
    <property type="component" value="Unassembled WGS sequence"/>
</dbReference>
<proteinExistence type="inferred from homology"/>
<protein>
    <recommendedName>
        <fullName evidence="3">Bacterial sugar transferase domain-containing protein</fullName>
    </recommendedName>
</protein>
<dbReference type="PANTHER" id="PTHR30576:SF10">
    <property type="entry name" value="SLL5057 PROTEIN"/>
    <property type="match status" value="1"/>
</dbReference>
<comment type="caution">
    <text evidence="4">The sequence shown here is derived from an EMBL/GenBank/DDBJ whole genome shotgun (WGS) entry which is preliminary data.</text>
</comment>
<name>A0A916RKN0_9BACT</name>
<evidence type="ECO:0000259" key="3">
    <source>
        <dbReference type="Pfam" id="PF02397"/>
    </source>
</evidence>
<dbReference type="PANTHER" id="PTHR30576">
    <property type="entry name" value="COLANIC BIOSYNTHESIS UDP-GLUCOSE LIPID CARRIER TRANSFERASE"/>
    <property type="match status" value="1"/>
</dbReference>
<reference evidence="4" key="1">
    <citation type="journal article" date="2014" name="Int. J. Syst. Evol. Microbiol.">
        <title>Complete genome sequence of Corynebacterium casei LMG S-19264T (=DSM 44701T), isolated from a smear-ripened cheese.</title>
        <authorList>
            <consortium name="US DOE Joint Genome Institute (JGI-PGF)"/>
            <person name="Walter F."/>
            <person name="Albersmeier A."/>
            <person name="Kalinowski J."/>
            <person name="Ruckert C."/>
        </authorList>
    </citation>
    <scope>NUCLEOTIDE SEQUENCE</scope>
    <source>
        <strain evidence="4">CGMCC 1.15447</strain>
    </source>
</reference>
<evidence type="ECO:0000313" key="4">
    <source>
        <dbReference type="EMBL" id="GGA59975.1"/>
    </source>
</evidence>
<keyword evidence="2" id="KW-0812">Transmembrane</keyword>